<evidence type="ECO:0000313" key="1">
    <source>
        <dbReference type="EMBL" id="KIM77444.1"/>
    </source>
</evidence>
<dbReference type="InParanoid" id="A0A0C3FC51"/>
<keyword evidence="2" id="KW-1185">Reference proteome</keyword>
<dbReference type="HOGENOM" id="CLU_006344_7_0_1"/>
<dbReference type="STRING" id="765440.A0A0C3FC51"/>
<dbReference type="Proteomes" id="UP000054166">
    <property type="component" value="Unassembled WGS sequence"/>
</dbReference>
<reference evidence="2" key="2">
    <citation type="submission" date="2015-01" db="EMBL/GenBank/DDBJ databases">
        <title>Evolutionary Origins and Diversification of the Mycorrhizal Mutualists.</title>
        <authorList>
            <consortium name="DOE Joint Genome Institute"/>
            <consortium name="Mycorrhizal Genomics Consortium"/>
            <person name="Kohler A."/>
            <person name="Kuo A."/>
            <person name="Nagy L.G."/>
            <person name="Floudas D."/>
            <person name="Copeland A."/>
            <person name="Barry K.W."/>
            <person name="Cichocki N."/>
            <person name="Veneault-Fourrey C."/>
            <person name="LaButti K."/>
            <person name="Lindquist E.A."/>
            <person name="Lipzen A."/>
            <person name="Lundell T."/>
            <person name="Morin E."/>
            <person name="Murat C."/>
            <person name="Riley R."/>
            <person name="Ohm R."/>
            <person name="Sun H."/>
            <person name="Tunlid A."/>
            <person name="Henrissat B."/>
            <person name="Grigoriev I.V."/>
            <person name="Hibbett D.S."/>
            <person name="Martin F."/>
        </authorList>
    </citation>
    <scope>NUCLEOTIDE SEQUENCE [LARGE SCALE GENOMIC DNA]</scope>
    <source>
        <strain evidence="2">F 1598</strain>
    </source>
</reference>
<dbReference type="InterPro" id="IPR041078">
    <property type="entry name" value="Plavaka"/>
</dbReference>
<protein>
    <submittedName>
        <fullName evidence="1">Uncharacterized protein</fullName>
    </submittedName>
</protein>
<dbReference type="AlphaFoldDB" id="A0A0C3FC51"/>
<dbReference type="Pfam" id="PF18759">
    <property type="entry name" value="Plavaka"/>
    <property type="match status" value="1"/>
</dbReference>
<evidence type="ECO:0000313" key="2">
    <source>
        <dbReference type="Proteomes" id="UP000054166"/>
    </source>
</evidence>
<gene>
    <name evidence="1" type="ORF">PILCRDRAFT_76766</name>
</gene>
<organism evidence="1 2">
    <name type="scientific">Piloderma croceum (strain F 1598)</name>
    <dbReference type="NCBI Taxonomy" id="765440"/>
    <lineage>
        <taxon>Eukaryota</taxon>
        <taxon>Fungi</taxon>
        <taxon>Dikarya</taxon>
        <taxon>Basidiomycota</taxon>
        <taxon>Agaricomycotina</taxon>
        <taxon>Agaricomycetes</taxon>
        <taxon>Agaricomycetidae</taxon>
        <taxon>Atheliales</taxon>
        <taxon>Atheliaceae</taxon>
        <taxon>Piloderma</taxon>
    </lineage>
</organism>
<dbReference type="EMBL" id="KN833025">
    <property type="protein sequence ID" value="KIM77444.1"/>
    <property type="molecule type" value="Genomic_DNA"/>
</dbReference>
<sequence>PDNWMPYNNRLEFEVADFLYRRNQMSAGDINYLLALWAASLAIHNDAPPFSNTTDMYNTIDSTPLGDVPWESFSLQYNGIRPEGNVPSWMEADYDVWFRDPRTLVHNILSNPDFKSDFDLAPLQEHTADGTHRFCNFMSGNWAWKQADVIAEDLETHGSVFFPIILGSDKTTVSVATGHNEYWPLYLSIGNIHNNMR</sequence>
<reference evidence="1 2" key="1">
    <citation type="submission" date="2014-04" db="EMBL/GenBank/DDBJ databases">
        <authorList>
            <consortium name="DOE Joint Genome Institute"/>
            <person name="Kuo A."/>
            <person name="Tarkka M."/>
            <person name="Buscot F."/>
            <person name="Kohler A."/>
            <person name="Nagy L.G."/>
            <person name="Floudas D."/>
            <person name="Copeland A."/>
            <person name="Barry K.W."/>
            <person name="Cichocki N."/>
            <person name="Veneault-Fourrey C."/>
            <person name="LaButti K."/>
            <person name="Lindquist E.A."/>
            <person name="Lipzen A."/>
            <person name="Lundell T."/>
            <person name="Morin E."/>
            <person name="Murat C."/>
            <person name="Sun H."/>
            <person name="Tunlid A."/>
            <person name="Henrissat B."/>
            <person name="Grigoriev I.V."/>
            <person name="Hibbett D.S."/>
            <person name="Martin F."/>
            <person name="Nordberg H.P."/>
            <person name="Cantor M.N."/>
            <person name="Hua S.X."/>
        </authorList>
    </citation>
    <scope>NUCLEOTIDE SEQUENCE [LARGE SCALE GENOMIC DNA]</scope>
    <source>
        <strain evidence="1 2">F 1598</strain>
    </source>
</reference>
<name>A0A0C3FC51_PILCF</name>
<proteinExistence type="predicted"/>
<feature type="non-terminal residue" evidence="1">
    <location>
        <position position="1"/>
    </location>
</feature>
<dbReference type="OrthoDB" id="3199698at2759"/>
<accession>A0A0C3FC51</accession>